<organism evidence="3 4">
    <name type="scientific">Vagococcus penaei</name>
    <dbReference type="NCBI Taxonomy" id="633807"/>
    <lineage>
        <taxon>Bacteria</taxon>
        <taxon>Bacillati</taxon>
        <taxon>Bacillota</taxon>
        <taxon>Bacilli</taxon>
        <taxon>Lactobacillales</taxon>
        <taxon>Enterococcaceae</taxon>
        <taxon>Vagococcus</taxon>
    </lineage>
</organism>
<protein>
    <submittedName>
        <fullName evidence="3">Alcohol dehydrogenase</fullName>
    </submittedName>
</protein>
<feature type="domain" description="Fe-containing alcohol dehydrogenase-like C-terminal" evidence="2">
    <location>
        <begin position="172"/>
        <end position="374"/>
    </location>
</feature>
<dbReference type="SUPFAM" id="SSF56796">
    <property type="entry name" value="Dehydroquinate synthase-like"/>
    <property type="match status" value="1"/>
</dbReference>
<dbReference type="Gene3D" id="3.40.50.1970">
    <property type="match status" value="1"/>
</dbReference>
<dbReference type="InterPro" id="IPR001670">
    <property type="entry name" value="ADH_Fe/GldA"/>
</dbReference>
<dbReference type="FunFam" id="3.40.50.1970:FF:000003">
    <property type="entry name" value="Alcohol dehydrogenase, iron-containing"/>
    <property type="match status" value="1"/>
</dbReference>
<evidence type="ECO:0000313" key="3">
    <source>
        <dbReference type="EMBL" id="AQP53763.1"/>
    </source>
</evidence>
<dbReference type="CDD" id="cd08180">
    <property type="entry name" value="PDD"/>
    <property type="match status" value="1"/>
</dbReference>
<dbReference type="Pfam" id="PF25137">
    <property type="entry name" value="ADH_Fe_C"/>
    <property type="match status" value="1"/>
</dbReference>
<gene>
    <name evidence="3" type="ORF">BW732_05600</name>
</gene>
<dbReference type="GO" id="GO:0046872">
    <property type="term" value="F:metal ion binding"/>
    <property type="evidence" value="ECO:0007669"/>
    <property type="project" value="InterPro"/>
</dbReference>
<dbReference type="Pfam" id="PF00465">
    <property type="entry name" value="Fe-ADH"/>
    <property type="match status" value="1"/>
</dbReference>
<dbReference type="PROSITE" id="PS00913">
    <property type="entry name" value="ADH_IRON_1"/>
    <property type="match status" value="1"/>
</dbReference>
<proteinExistence type="predicted"/>
<dbReference type="FunFam" id="1.20.1090.10:FF:000001">
    <property type="entry name" value="Aldehyde-alcohol dehydrogenase"/>
    <property type="match status" value="1"/>
</dbReference>
<name>A0A1Q2D5Z9_9ENTE</name>
<dbReference type="PANTHER" id="PTHR11496">
    <property type="entry name" value="ALCOHOL DEHYDROGENASE"/>
    <property type="match status" value="1"/>
</dbReference>
<dbReference type="InterPro" id="IPR056798">
    <property type="entry name" value="ADH_Fe_C"/>
</dbReference>
<dbReference type="STRING" id="633807.BW732_05600"/>
<reference evidence="3 4" key="1">
    <citation type="journal article" date="2010" name="Int. J. Syst. Evol. Microbiol.">
        <title>Vagococcus penaei sp. nov., isolated from spoilage microbiota of cooked shrimp (Penaeus vannamei).</title>
        <authorList>
            <person name="Jaffres E."/>
            <person name="Prevost H."/>
            <person name="Rossero A."/>
            <person name="Joffraud J.J."/>
            <person name="Dousset X."/>
        </authorList>
    </citation>
    <scope>NUCLEOTIDE SEQUENCE [LARGE SCALE GENOMIC DNA]</scope>
    <source>
        <strain evidence="3 4">CD276</strain>
    </source>
</reference>
<sequence length="380" mass="40809">MESFKMPTAIYFGQQALEQLTAMTLGTVLIICDPFMKTSGMVKQVTERLEATKTDYALFSEIIPDPTIEVVSQGVAVTLAVQPQTIIALGGGSAMDAAKAIRKIYQTTLSQPATVKLICIPTTSGTGSEVTAFSVITDKQTQAKYALVSDDMVPDIAILDPTLTSSVPATITADTGLDVLTHCFEAFASTHASDFTDACAEKGMKMVWEQLVPVVKHGDNAYAREKMHNASCLAGIAFSEASLGICHSLAHALGGRFHMPHGRVNAMLLPHVISYNAGLDLAEETPALKRYEALAHVLGIKCGTPKATVRGLISSLNRQLNQLEIPKTIEEYGLDTTEYRTAVSDMAENALADKCTLTNPRQPSLEDLKGIYLKLSKGGR</sequence>
<keyword evidence="4" id="KW-1185">Reference proteome</keyword>
<dbReference type="KEGG" id="vpi:BW732_05600"/>
<dbReference type="Proteomes" id="UP000188246">
    <property type="component" value="Chromosome"/>
</dbReference>
<dbReference type="OrthoDB" id="9815791at2"/>
<evidence type="ECO:0000313" key="4">
    <source>
        <dbReference type="Proteomes" id="UP000188246"/>
    </source>
</evidence>
<dbReference type="InterPro" id="IPR018211">
    <property type="entry name" value="ADH_Fe_CS"/>
</dbReference>
<evidence type="ECO:0000259" key="1">
    <source>
        <dbReference type="Pfam" id="PF00465"/>
    </source>
</evidence>
<dbReference type="InterPro" id="IPR039697">
    <property type="entry name" value="Alcohol_dehydrogenase_Fe"/>
</dbReference>
<dbReference type="PANTHER" id="PTHR11496:SF83">
    <property type="entry name" value="HYDROXYACID-OXOACID TRANSHYDROGENASE, MITOCHONDRIAL"/>
    <property type="match status" value="1"/>
</dbReference>
<dbReference type="GO" id="GO:0004022">
    <property type="term" value="F:alcohol dehydrogenase (NAD+) activity"/>
    <property type="evidence" value="ECO:0007669"/>
    <property type="project" value="TreeGrafter"/>
</dbReference>
<feature type="domain" description="Alcohol dehydrogenase iron-type/glycerol dehydrogenase GldA" evidence="1">
    <location>
        <begin position="7"/>
        <end position="161"/>
    </location>
</feature>
<evidence type="ECO:0000259" key="2">
    <source>
        <dbReference type="Pfam" id="PF25137"/>
    </source>
</evidence>
<dbReference type="AlphaFoldDB" id="A0A1Q2D5Z9"/>
<dbReference type="Gene3D" id="1.20.1090.10">
    <property type="entry name" value="Dehydroquinate synthase-like - alpha domain"/>
    <property type="match status" value="1"/>
</dbReference>
<dbReference type="RefSeq" id="WP_077275847.1">
    <property type="nucleotide sequence ID" value="NZ_CP019609.1"/>
</dbReference>
<dbReference type="EMBL" id="CP019609">
    <property type="protein sequence ID" value="AQP53763.1"/>
    <property type="molecule type" value="Genomic_DNA"/>
</dbReference>
<accession>A0A1Q2D5Z9</accession>